<dbReference type="SMART" id="SM00698">
    <property type="entry name" value="MORN"/>
    <property type="match status" value="5"/>
</dbReference>
<dbReference type="InterPro" id="IPR003409">
    <property type="entry name" value="MORN"/>
</dbReference>
<protein>
    <recommendedName>
        <fullName evidence="5">MORN repeat protein</fullName>
    </recommendedName>
</protein>
<sequence>MTQLVSDYWNFTGDSIKNEPKSGKLNFINPSTQGNDQIYFIGSIELVSWKSYAFKGVGELNLKSDLKYSGQIQINENLSLITIQKTLQDEQITIYLENFEVVKTQSQYELVGTDEYKLVNQSQYMPKWTFFGKREDNIPSEGSIIFNTQDKYYKQLTFNGKILKSTPDSYQFEGNGNLELRQGLSFTGLIKIDEAMSRIECKIGKVRRVFSLTKDGISLLVLETTEQQIEHCRQKLKNVSSKSYLQFVSGFRAQKSSLKNLKLFKAVAANIKPLSLNEQEMLALESSSKMIRCNMWQFSGEQLDGKPQNGVITFAESAFFNPEKLIQFTGQVYSIYKSGIAFRGFGQLVQRKENGIITLEGEIENGKLISQGRIIHENGVVQTGDFSKQAGEFTFTEPNGNHKVAFVNQEVQKTLQVQFQGKIFKQNDYNTKTEIKFINEDLYIGEIKNDKPHGLGEMHFKNNGVIKGMFQYGLLFGPATETCSEYTQEALYEGGVIIRKTKRQEGETNYKYVSGNEKGGYQVQVTSKEYTYNGGMNKDQEYDGEGTLTSLDQNEQMELKAVWSRGNVTKKISERIGSKVIVYESGNEQSGYKATVTNGSEKYSGEFKDTKYHGKGQLTRDGVLYDGEFEDGEMNGEVAVVEGPDKFAVFTYERGEQKEKVAAFENKTYTRYSGSEVLYTYVGQMKNYKPNGYGKATYANEDEEDGNWKDGKFCHLTNLLSSKMSTSNIASQFNLLKKDLGQIQNVSNIVQKKQDHPSILTSNQTVDFTDIYKSSEISQTNSNTVATKQDEVSESENANYMSAELRYNASYQKLSQQNNLNSKQLNRISSKLQQSSVAINKNDDELSQQSALIEESNDGLTIPVLNYKNYDGMVMINKNDIFMNAEVKNGVLQRVFEVKTRTHHYIFESGDENGLYIGTLLTDNSKTEGSFTPAGLRHDKCEITFNDESKLTAQFNEGKLVKRIRLQSEDRQIDYLTGDEKTGYTGTIHTPQFKYSGGIYQDVEDGNGEVTYINGEVLQAQYIRGKLQGQCTIIYPNGTEKVRLYNNGDFIKVVKDNTADVNETTKVVDFPIGNSLYTGFIDSNSKPHGHGIKRNQQSSQSGRYIHGLLDGEIESVKPGFRKLEYYQKGIMLKYLEIEIDKYVKIQFSNGIKSQLEGNCTYTEGSTYSGELSNNFDRHGRGTMTYLNGDRACGQWSNGLFNGKIERTTKHHFTYKDTYSNNTLIQHLIHNRNNTTITFKYTDEGLKAHIIFINGTYDGDVSENGLPNGFGIIKMNSGDYLQGPFVNGFLCGDYVNYKIKGFVYKGSYYRGESGNGEYRGDKKARWVQQELIWKTQKWVQQEENIKIKYDQ</sequence>
<dbReference type="Gene3D" id="2.20.110.10">
    <property type="entry name" value="Histone H3 K4-specific methyltransferase SET7/9 N-terminal domain"/>
    <property type="match status" value="4"/>
</dbReference>
<keyword evidence="1" id="KW-0677">Repeat</keyword>
<name>A0AA86TH72_9EUKA</name>
<evidence type="ECO:0000313" key="4">
    <source>
        <dbReference type="Proteomes" id="UP001642409"/>
    </source>
</evidence>
<proteinExistence type="predicted"/>
<organism evidence="2">
    <name type="scientific">Hexamita inflata</name>
    <dbReference type="NCBI Taxonomy" id="28002"/>
    <lineage>
        <taxon>Eukaryota</taxon>
        <taxon>Metamonada</taxon>
        <taxon>Diplomonadida</taxon>
        <taxon>Hexamitidae</taxon>
        <taxon>Hexamitinae</taxon>
        <taxon>Hexamita</taxon>
    </lineage>
</organism>
<accession>A0AA86TH72</accession>
<comment type="caution">
    <text evidence="2">The sequence shown here is derived from an EMBL/GenBank/DDBJ whole genome shotgun (WGS) entry which is preliminary data.</text>
</comment>
<dbReference type="EMBL" id="CATOUU010000121">
    <property type="protein sequence ID" value="CAI9917126.1"/>
    <property type="molecule type" value="Genomic_DNA"/>
</dbReference>
<evidence type="ECO:0008006" key="5">
    <source>
        <dbReference type="Google" id="ProtNLM"/>
    </source>
</evidence>
<reference evidence="2" key="1">
    <citation type="submission" date="2023-06" db="EMBL/GenBank/DDBJ databases">
        <authorList>
            <person name="Kurt Z."/>
        </authorList>
    </citation>
    <scope>NUCLEOTIDE SEQUENCE</scope>
</reference>
<reference evidence="3 4" key="2">
    <citation type="submission" date="2024-07" db="EMBL/GenBank/DDBJ databases">
        <authorList>
            <person name="Akdeniz Z."/>
        </authorList>
    </citation>
    <scope>NUCLEOTIDE SEQUENCE [LARGE SCALE GENOMIC DNA]</scope>
</reference>
<dbReference type="PANTHER" id="PTHR23084:SF263">
    <property type="entry name" value="MORN REPEAT-CONTAINING PROTEIN 1"/>
    <property type="match status" value="1"/>
</dbReference>
<dbReference type="EMBL" id="CAXDID020000398">
    <property type="protein sequence ID" value="CAL6087061.1"/>
    <property type="molecule type" value="Genomic_DNA"/>
</dbReference>
<gene>
    <name evidence="2" type="ORF">HINF_LOCUS4771</name>
    <name evidence="3" type="ORF">HINF_LOCUS63465</name>
</gene>
<dbReference type="Pfam" id="PF02493">
    <property type="entry name" value="MORN"/>
    <property type="match status" value="7"/>
</dbReference>
<evidence type="ECO:0000256" key="1">
    <source>
        <dbReference type="ARBA" id="ARBA00022737"/>
    </source>
</evidence>
<dbReference type="PANTHER" id="PTHR23084">
    <property type="entry name" value="PHOSPHATIDYLINOSITOL-4-PHOSPHATE 5-KINASE RELATED"/>
    <property type="match status" value="1"/>
</dbReference>
<keyword evidence="4" id="KW-1185">Reference proteome</keyword>
<evidence type="ECO:0000313" key="3">
    <source>
        <dbReference type="EMBL" id="CAL6087061.1"/>
    </source>
</evidence>
<evidence type="ECO:0000313" key="2">
    <source>
        <dbReference type="EMBL" id="CAI9917126.1"/>
    </source>
</evidence>
<dbReference type="Proteomes" id="UP001642409">
    <property type="component" value="Unassembled WGS sequence"/>
</dbReference>
<dbReference type="SUPFAM" id="SSF82185">
    <property type="entry name" value="Histone H3 K4-specific methyltransferase SET7/9 N-terminal domain"/>
    <property type="match status" value="5"/>
</dbReference>